<evidence type="ECO:0000313" key="8">
    <source>
        <dbReference type="EMBL" id="AMW06921.1"/>
    </source>
</evidence>
<dbReference type="STRING" id="1379270.GEMMAAP_15615"/>
<dbReference type="InterPro" id="IPR007140">
    <property type="entry name" value="DUF350"/>
</dbReference>
<feature type="transmembrane region" description="Helical" evidence="7">
    <location>
        <begin position="45"/>
        <end position="64"/>
    </location>
</feature>
<comment type="subcellular location">
    <subcellularLocation>
        <location evidence="1">Cell membrane</location>
        <topology evidence="1">Multi-pass membrane protein</topology>
    </subcellularLocation>
</comment>
<evidence type="ECO:0000256" key="5">
    <source>
        <dbReference type="ARBA" id="ARBA00022989"/>
    </source>
</evidence>
<name>A0A145Q531_9BACT</name>
<evidence type="ECO:0000256" key="6">
    <source>
        <dbReference type="ARBA" id="ARBA00023136"/>
    </source>
</evidence>
<dbReference type="AlphaFoldDB" id="A0A145Q531"/>
<dbReference type="eggNOG" id="ENOG50314Z7">
    <property type="taxonomic scope" value="Bacteria"/>
</dbReference>
<dbReference type="Proteomes" id="UP000076404">
    <property type="component" value="Chromosome"/>
</dbReference>
<keyword evidence="3" id="KW-1003">Cell membrane</keyword>
<reference evidence="8 9" key="1">
    <citation type="journal article" date="2014" name="Proc. Natl. Acad. Sci. U.S.A.">
        <title>Functional type 2 photosynthetic reaction centers found in the rare bacterial phylum Gemmatimonadetes.</title>
        <authorList>
            <person name="Zeng Y."/>
            <person name="Feng F."/>
            <person name="Medova H."/>
            <person name="Dean J."/>
            <person name="Koblizek M."/>
        </authorList>
    </citation>
    <scope>NUCLEOTIDE SEQUENCE [LARGE SCALE GENOMIC DNA]</scope>
    <source>
        <strain evidence="8 9">AP64</strain>
    </source>
</reference>
<comment type="similarity">
    <text evidence="2">Belongs to the UPF0719 family.</text>
</comment>
<evidence type="ECO:0000256" key="3">
    <source>
        <dbReference type="ARBA" id="ARBA00022475"/>
    </source>
</evidence>
<evidence type="ECO:0008006" key="10">
    <source>
        <dbReference type="Google" id="ProtNLM"/>
    </source>
</evidence>
<dbReference type="KEGG" id="gph:GEMMAAP_15615"/>
<keyword evidence="4 7" id="KW-0812">Transmembrane</keyword>
<organism evidence="8 9">
    <name type="scientific">Gemmatimonas phototrophica</name>
    <dbReference type="NCBI Taxonomy" id="1379270"/>
    <lineage>
        <taxon>Bacteria</taxon>
        <taxon>Pseudomonadati</taxon>
        <taxon>Gemmatimonadota</taxon>
        <taxon>Gemmatimonadia</taxon>
        <taxon>Gemmatimonadales</taxon>
        <taxon>Gemmatimonadaceae</taxon>
        <taxon>Gemmatimonas</taxon>
    </lineage>
</organism>
<gene>
    <name evidence="8" type="ORF">GEMMAAP_15615</name>
</gene>
<keyword evidence="9" id="KW-1185">Reference proteome</keyword>
<dbReference type="EMBL" id="CP011454">
    <property type="protein sequence ID" value="AMW06921.1"/>
    <property type="molecule type" value="Genomic_DNA"/>
</dbReference>
<reference evidence="8 9" key="2">
    <citation type="journal article" date="2016" name="Environ. Microbiol. Rep.">
        <title>Metagenomic evidence for the presence of phototrophic Gemmatimonadetes bacteria in diverse environments.</title>
        <authorList>
            <person name="Zeng Y."/>
            <person name="Baumbach J."/>
            <person name="Barbosa E.G."/>
            <person name="Azevedo V."/>
            <person name="Zhang C."/>
            <person name="Koblizek M."/>
        </authorList>
    </citation>
    <scope>NUCLEOTIDE SEQUENCE [LARGE SCALE GENOMIC DNA]</scope>
    <source>
        <strain evidence="8 9">AP64</strain>
    </source>
</reference>
<sequence length="65" mass="6722">MANVFNSAAFAGIGIVMFVAAFFIIDMLTPGKLWDEIAEKKNTAAAILMGSVAIALGIIVAAAIH</sequence>
<evidence type="ECO:0000313" key="9">
    <source>
        <dbReference type="Proteomes" id="UP000076404"/>
    </source>
</evidence>
<proteinExistence type="inferred from homology"/>
<dbReference type="GO" id="GO:0005886">
    <property type="term" value="C:plasma membrane"/>
    <property type="evidence" value="ECO:0007669"/>
    <property type="project" value="UniProtKB-SubCell"/>
</dbReference>
<feature type="transmembrane region" description="Helical" evidence="7">
    <location>
        <begin position="7"/>
        <end position="25"/>
    </location>
</feature>
<evidence type="ECO:0000256" key="1">
    <source>
        <dbReference type="ARBA" id="ARBA00004651"/>
    </source>
</evidence>
<keyword evidence="5 7" id="KW-1133">Transmembrane helix</keyword>
<accession>A0A145Q531</accession>
<protein>
    <recommendedName>
        <fullName evidence="10">DUF350 domain-containing protein</fullName>
    </recommendedName>
</protein>
<dbReference type="Pfam" id="PF03994">
    <property type="entry name" value="DUF350"/>
    <property type="match status" value="1"/>
</dbReference>
<evidence type="ECO:0000256" key="7">
    <source>
        <dbReference type="SAM" id="Phobius"/>
    </source>
</evidence>
<keyword evidence="6 7" id="KW-0472">Membrane</keyword>
<evidence type="ECO:0000256" key="4">
    <source>
        <dbReference type="ARBA" id="ARBA00022692"/>
    </source>
</evidence>
<dbReference type="OrthoDB" id="200249at2"/>
<evidence type="ECO:0000256" key="2">
    <source>
        <dbReference type="ARBA" id="ARBA00005779"/>
    </source>
</evidence>